<dbReference type="EMBL" id="JBJURJ010000014">
    <property type="protein sequence ID" value="MFM9330675.1"/>
    <property type="molecule type" value="Genomic_DNA"/>
</dbReference>
<accession>A0ACC7P1S4</accession>
<comment type="caution">
    <text evidence="1">The sequence shown here is derived from an EMBL/GenBank/DDBJ whole genome shotgun (WGS) entry which is preliminary data.</text>
</comment>
<keyword evidence="1" id="KW-0966">Cell projection</keyword>
<evidence type="ECO:0000313" key="2">
    <source>
        <dbReference type="Proteomes" id="UP001631969"/>
    </source>
</evidence>
<keyword evidence="1" id="KW-0282">Flagellum</keyword>
<evidence type="ECO:0000313" key="1">
    <source>
        <dbReference type="EMBL" id="MFM9330675.1"/>
    </source>
</evidence>
<sequence length="166" mass="18599">MAIQEIVDIMQEMTGLHQQLLELASQKKEAIIHNQVDQLNGLVNKESKLVKRVSELEEKRVFEADRYLVGKGYRPNPAITVSDLTRIIVKAGEKQALIEAQAQLLEVLESLKAANKLNQELAKQSLAFIDYSLNLLVGAEDEAVYQNPQQQSAGYSKRSGFFDSRA</sequence>
<gene>
    <name evidence="1" type="ORF">ACI1P1_20500</name>
</gene>
<protein>
    <submittedName>
        <fullName evidence="1">Flagellar protein FlgN</fullName>
    </submittedName>
</protein>
<name>A0ACC7P1S4_9BACL</name>
<reference evidence="1" key="1">
    <citation type="submission" date="2024-12" db="EMBL/GenBank/DDBJ databases">
        <authorList>
            <person name="Wu N."/>
        </authorList>
    </citation>
    <scope>NUCLEOTIDE SEQUENCE</scope>
    <source>
        <strain evidence="1">P15</strain>
    </source>
</reference>
<dbReference type="Proteomes" id="UP001631969">
    <property type="component" value="Unassembled WGS sequence"/>
</dbReference>
<keyword evidence="1" id="KW-0969">Cilium</keyword>
<proteinExistence type="predicted"/>
<organism evidence="1 2">
    <name type="scientific">Paenibacillus mesotrionivorans</name>
    <dbReference type="NCBI Taxonomy" id="3160968"/>
    <lineage>
        <taxon>Bacteria</taxon>
        <taxon>Bacillati</taxon>
        <taxon>Bacillota</taxon>
        <taxon>Bacilli</taxon>
        <taxon>Bacillales</taxon>
        <taxon>Paenibacillaceae</taxon>
        <taxon>Paenibacillus</taxon>
    </lineage>
</organism>
<keyword evidence="2" id="KW-1185">Reference proteome</keyword>